<dbReference type="RefSeq" id="XP_003759939.3">
    <property type="nucleotide sequence ID" value="XM_003759891.4"/>
</dbReference>
<sequence>MSVVIELPPKLEEETFGGEDDMTDGDLGNGLGRKPGGIYEAEDSKTSNSRIGSFPSSPGKGEESNSTIFRYFRHHNSHGTSSKNHGFASCKRQNSTDSTHSELSNEELRQQLHDVLQEVESLRIELEASQRQLEGKREALKILQSMAIFSKATNHTKEILQKSEEQKKSLEKEINALQWEIEFDHNRFKTVEESWAQKYDRVYCENSILKETLKLRTEEVKRLKSENATLNQQCLESVAMLDIKQQKLVQENMSLKGDPTEVTGLELAVLGACICNHPGGQPCSCAKTAAAARKQLLQQKQELEMLRKSKEEAYIMADAFRIAFEQQLMRRNEQTLRFMQINKICKKPTKWLNWKHLKDDGFVLQKKKNFGQKLLSILEANSKKMEELDNPQEIFRILVDLLNDKEEALAHQRKVSYMLARELEEKDAEKKNKDHEHMKEDSLSENYSPSSPDLSSLFDCECSNVHILNCKNCVCSVPNQKIDTTSTGTLQKSHSLPSRIRFFEETDKIRTESGL</sequence>
<evidence type="ECO:0000256" key="2">
    <source>
        <dbReference type="SAM" id="MobiDB-lite"/>
    </source>
</evidence>
<dbReference type="OrthoDB" id="9939852at2759"/>
<proteinExistence type="predicted"/>
<evidence type="ECO:0000256" key="1">
    <source>
        <dbReference type="SAM" id="Coils"/>
    </source>
</evidence>
<feature type="compositionally biased region" description="Acidic residues" evidence="2">
    <location>
        <begin position="14"/>
        <end position="24"/>
    </location>
</feature>
<feature type="region of interest" description="Disordered" evidence="2">
    <location>
        <begin position="1"/>
        <end position="64"/>
    </location>
</feature>
<dbReference type="HOGENOM" id="CLU_035720_1_0_1"/>
<feature type="compositionally biased region" description="Polar residues" evidence="2">
    <location>
        <begin position="91"/>
        <end position="102"/>
    </location>
</feature>
<feature type="coiled-coil region" evidence="1">
    <location>
        <begin position="286"/>
        <end position="313"/>
    </location>
</feature>
<evidence type="ECO:0000313" key="3">
    <source>
        <dbReference type="Ensembl" id="ENSSHAP00000020137.1"/>
    </source>
</evidence>
<dbReference type="CTD" id="202243"/>
<dbReference type="InterPro" id="IPR034608">
    <property type="entry name" value="CCDC125"/>
</dbReference>
<dbReference type="GO" id="GO:0035024">
    <property type="term" value="P:negative regulation of Rho protein signal transduction"/>
    <property type="evidence" value="ECO:0007669"/>
    <property type="project" value="Ensembl"/>
</dbReference>
<reference evidence="3" key="3">
    <citation type="submission" date="2025-09" db="UniProtKB">
        <authorList>
            <consortium name="Ensembl"/>
        </authorList>
    </citation>
    <scope>IDENTIFICATION</scope>
</reference>
<feature type="coiled-coil region" evidence="1">
    <location>
        <begin position="105"/>
        <end position="187"/>
    </location>
</feature>
<dbReference type="AlphaFoldDB" id="G3WXI2"/>
<dbReference type="PANTHER" id="PTHR28616">
    <property type="entry name" value="COILED-COIL DOMAIN-CONTAINING PROTEIN 125"/>
    <property type="match status" value="1"/>
</dbReference>
<reference evidence="3 4" key="1">
    <citation type="journal article" date="2011" name="Proc. Natl. Acad. Sci. U.S.A.">
        <title>Genetic diversity and population structure of the endangered marsupial Sarcophilus harrisii (Tasmanian devil).</title>
        <authorList>
            <person name="Miller W."/>
            <person name="Hayes V.M."/>
            <person name="Ratan A."/>
            <person name="Petersen D.C."/>
            <person name="Wittekindt N.E."/>
            <person name="Miller J."/>
            <person name="Walenz B."/>
            <person name="Knight J."/>
            <person name="Qi J."/>
            <person name="Zhao F."/>
            <person name="Wang Q."/>
            <person name="Bedoya-Reina O.C."/>
            <person name="Katiyar N."/>
            <person name="Tomsho L.P."/>
            <person name="Kasson L.M."/>
            <person name="Hardie R.A."/>
            <person name="Woodbridge P."/>
            <person name="Tindall E.A."/>
            <person name="Bertelsen M.F."/>
            <person name="Dixon D."/>
            <person name="Pyecroft S."/>
            <person name="Helgen K.M."/>
            <person name="Lesk A.M."/>
            <person name="Pringle T.H."/>
            <person name="Patterson N."/>
            <person name="Zhang Y."/>
            <person name="Kreiss A."/>
            <person name="Woods G.M."/>
            <person name="Jones M.E."/>
            <person name="Schuster S.C."/>
        </authorList>
    </citation>
    <scope>NUCLEOTIDE SEQUENCE [LARGE SCALE GENOMIC DNA]</scope>
</reference>
<keyword evidence="4" id="KW-1185">Reference proteome</keyword>
<accession>G3WXI2</accession>
<dbReference type="GeneID" id="100920612"/>
<dbReference type="PANTHER" id="PTHR28616:SF1">
    <property type="entry name" value="COILED-COIL DOMAIN-CONTAINING PROTEIN 125"/>
    <property type="match status" value="1"/>
</dbReference>
<dbReference type="RefSeq" id="XP_023351865.1">
    <property type="nucleotide sequence ID" value="XM_023496097.2"/>
</dbReference>
<feature type="compositionally biased region" description="Basic and acidic residues" evidence="2">
    <location>
        <begin position="426"/>
        <end position="442"/>
    </location>
</feature>
<evidence type="ECO:0000313" key="4">
    <source>
        <dbReference type="Proteomes" id="UP000007648"/>
    </source>
</evidence>
<dbReference type="KEGG" id="shr:100920612"/>
<dbReference type="GO" id="GO:0042802">
    <property type="term" value="F:identical protein binding"/>
    <property type="evidence" value="ECO:0007669"/>
    <property type="project" value="Ensembl"/>
</dbReference>
<dbReference type="GeneTree" id="ENSGT00440000039958"/>
<dbReference type="FunCoup" id="G3WXI2">
    <property type="interactions" value="508"/>
</dbReference>
<dbReference type="InParanoid" id="G3WXI2"/>
<protein>
    <submittedName>
        <fullName evidence="3">Coiled-coil domain containing 125</fullName>
    </submittedName>
</protein>
<dbReference type="Ensembl" id="ENSSHAT00000020297.2">
    <property type="protein sequence ID" value="ENSSHAP00000020137.1"/>
    <property type="gene ID" value="ENSSHAG00000017082.2"/>
</dbReference>
<dbReference type="Proteomes" id="UP000007648">
    <property type="component" value="Unassembled WGS sequence"/>
</dbReference>
<reference evidence="3" key="2">
    <citation type="submission" date="2025-08" db="UniProtKB">
        <authorList>
            <consortium name="Ensembl"/>
        </authorList>
    </citation>
    <scope>IDENTIFICATION</scope>
</reference>
<gene>
    <name evidence="3" type="primary">CCDC125</name>
</gene>
<organism evidence="3 4">
    <name type="scientific">Sarcophilus harrisii</name>
    <name type="common">Tasmanian devil</name>
    <name type="synonym">Sarcophilus laniarius</name>
    <dbReference type="NCBI Taxonomy" id="9305"/>
    <lineage>
        <taxon>Eukaryota</taxon>
        <taxon>Metazoa</taxon>
        <taxon>Chordata</taxon>
        <taxon>Craniata</taxon>
        <taxon>Vertebrata</taxon>
        <taxon>Euteleostomi</taxon>
        <taxon>Mammalia</taxon>
        <taxon>Metatheria</taxon>
        <taxon>Dasyuromorphia</taxon>
        <taxon>Dasyuridae</taxon>
        <taxon>Sarcophilus</taxon>
    </lineage>
</organism>
<feature type="region of interest" description="Disordered" evidence="2">
    <location>
        <begin position="426"/>
        <end position="450"/>
    </location>
</feature>
<feature type="region of interest" description="Disordered" evidence="2">
    <location>
        <begin position="76"/>
        <end position="105"/>
    </location>
</feature>
<feature type="compositionally biased region" description="Polar residues" evidence="2">
    <location>
        <begin position="46"/>
        <end position="56"/>
    </location>
</feature>
<keyword evidence="1" id="KW-0175">Coiled coil</keyword>
<dbReference type="GO" id="GO:0005737">
    <property type="term" value="C:cytoplasm"/>
    <property type="evidence" value="ECO:0007669"/>
    <property type="project" value="Ensembl"/>
</dbReference>
<name>G3WXI2_SARHA</name>
<dbReference type="GO" id="GO:2000146">
    <property type="term" value="P:negative regulation of cell motility"/>
    <property type="evidence" value="ECO:0007669"/>
    <property type="project" value="Ensembl"/>
</dbReference>